<name>A0A1H1QSC5_9MICO</name>
<feature type="compositionally biased region" description="Polar residues" evidence="2">
    <location>
        <begin position="1"/>
        <end position="10"/>
    </location>
</feature>
<dbReference type="InterPro" id="IPR036380">
    <property type="entry name" value="Isochorismatase-like_sf"/>
</dbReference>
<dbReference type="eggNOG" id="COG1335">
    <property type="taxonomic scope" value="Bacteria"/>
</dbReference>
<evidence type="ECO:0000256" key="1">
    <source>
        <dbReference type="ARBA" id="ARBA00022801"/>
    </source>
</evidence>
<dbReference type="Pfam" id="PF00857">
    <property type="entry name" value="Isochorismatase"/>
    <property type="match status" value="1"/>
</dbReference>
<evidence type="ECO:0000259" key="3">
    <source>
        <dbReference type="Pfam" id="PF00857"/>
    </source>
</evidence>
<dbReference type="PANTHER" id="PTHR43540">
    <property type="entry name" value="PEROXYUREIDOACRYLATE/UREIDOACRYLATE AMIDOHYDROLASE-RELATED"/>
    <property type="match status" value="1"/>
</dbReference>
<sequence length="212" mass="21766">MSRSTGSGTQEAAGSGTQEAAGSGAEGAAGSADESWLVVVDPQVIFASPDSAWGSPFFAAAMTNIRRLAEAFGERVLVTRWLPTADRSTSWGEYFAAWPFADRPADDPLYALVPEAEGLSPHPTVDLPTFGKWGQELEAIVGHGGRIVLAGVSTDCCVVSTALAAADAGARVTLVADACAGSTAENHAAAVQVMSLYPPQITVTDTATLLSP</sequence>
<feature type="domain" description="Isochorismatase-like" evidence="3">
    <location>
        <begin position="35"/>
        <end position="207"/>
    </location>
</feature>
<dbReference type="InterPro" id="IPR000868">
    <property type="entry name" value="Isochorismatase-like_dom"/>
</dbReference>
<evidence type="ECO:0000256" key="2">
    <source>
        <dbReference type="SAM" id="MobiDB-lite"/>
    </source>
</evidence>
<dbReference type="Gene3D" id="3.40.50.850">
    <property type="entry name" value="Isochorismatase-like"/>
    <property type="match status" value="1"/>
</dbReference>
<dbReference type="GO" id="GO:0016787">
    <property type="term" value="F:hydrolase activity"/>
    <property type="evidence" value="ECO:0007669"/>
    <property type="project" value="UniProtKB-KW"/>
</dbReference>
<gene>
    <name evidence="4" type="ORF">SAMN04489809_1459</name>
</gene>
<dbReference type="AlphaFoldDB" id="A0A1H1QSC5"/>
<keyword evidence="1" id="KW-0378">Hydrolase</keyword>
<feature type="region of interest" description="Disordered" evidence="2">
    <location>
        <begin position="1"/>
        <end position="28"/>
    </location>
</feature>
<dbReference type="InterPro" id="IPR050272">
    <property type="entry name" value="Isochorismatase-like_hydrls"/>
</dbReference>
<feature type="compositionally biased region" description="Low complexity" evidence="2">
    <location>
        <begin position="11"/>
        <end position="28"/>
    </location>
</feature>
<protein>
    <submittedName>
        <fullName evidence="4">Nicotinamidase-related amidase</fullName>
    </submittedName>
</protein>
<evidence type="ECO:0000313" key="4">
    <source>
        <dbReference type="EMBL" id="SDS26315.1"/>
    </source>
</evidence>
<dbReference type="PANTHER" id="PTHR43540:SF6">
    <property type="entry name" value="ISOCHORISMATASE-LIKE DOMAIN-CONTAINING PROTEIN"/>
    <property type="match status" value="1"/>
</dbReference>
<dbReference type="EMBL" id="LT629770">
    <property type="protein sequence ID" value="SDS26315.1"/>
    <property type="molecule type" value="Genomic_DNA"/>
</dbReference>
<accession>A0A1H1QSC5</accession>
<reference evidence="4 5" key="1">
    <citation type="submission" date="2016-10" db="EMBL/GenBank/DDBJ databases">
        <authorList>
            <person name="de Groot N.N."/>
        </authorList>
    </citation>
    <scope>NUCLEOTIDE SEQUENCE [LARGE SCALE GENOMIC DNA]</scope>
    <source>
        <strain evidence="4 5">DSM 15019</strain>
    </source>
</reference>
<proteinExistence type="predicted"/>
<evidence type="ECO:0000313" key="5">
    <source>
        <dbReference type="Proteomes" id="UP000182126"/>
    </source>
</evidence>
<organism evidence="4 5">
    <name type="scientific">Microbacterium paraoxydans</name>
    <dbReference type="NCBI Taxonomy" id="199592"/>
    <lineage>
        <taxon>Bacteria</taxon>
        <taxon>Bacillati</taxon>
        <taxon>Actinomycetota</taxon>
        <taxon>Actinomycetes</taxon>
        <taxon>Micrococcales</taxon>
        <taxon>Microbacteriaceae</taxon>
        <taxon>Microbacterium</taxon>
    </lineage>
</organism>
<dbReference type="Proteomes" id="UP000182126">
    <property type="component" value="Chromosome I"/>
</dbReference>
<dbReference type="SUPFAM" id="SSF52499">
    <property type="entry name" value="Isochorismatase-like hydrolases"/>
    <property type="match status" value="1"/>
</dbReference>